<gene>
    <name evidence="3" type="primary">zgc:162608</name>
</gene>
<dbReference type="SUPFAM" id="SSF47162">
    <property type="entry name" value="Apolipoprotein"/>
    <property type="match status" value="1"/>
</dbReference>
<evidence type="ECO:0000313" key="3">
    <source>
        <dbReference type="RefSeq" id="XP_012687020.1"/>
    </source>
</evidence>
<accession>A0A6P3W3B7</accession>
<feature type="compositionally biased region" description="Basic and acidic residues" evidence="1">
    <location>
        <begin position="79"/>
        <end position="88"/>
    </location>
</feature>
<dbReference type="OrthoDB" id="8942424at2759"/>
<name>A0A6P3W3B7_CLUHA</name>
<keyword evidence="2" id="KW-1185">Reference proteome</keyword>
<proteinExistence type="predicted"/>
<feature type="region of interest" description="Disordered" evidence="1">
    <location>
        <begin position="69"/>
        <end position="88"/>
    </location>
</feature>
<evidence type="ECO:0000313" key="2">
    <source>
        <dbReference type="Proteomes" id="UP000515152"/>
    </source>
</evidence>
<organism evidence="2 3">
    <name type="scientific">Clupea harengus</name>
    <name type="common">Atlantic herring</name>
    <dbReference type="NCBI Taxonomy" id="7950"/>
    <lineage>
        <taxon>Eukaryota</taxon>
        <taxon>Metazoa</taxon>
        <taxon>Chordata</taxon>
        <taxon>Craniata</taxon>
        <taxon>Vertebrata</taxon>
        <taxon>Euteleostomi</taxon>
        <taxon>Actinopterygii</taxon>
        <taxon>Neopterygii</taxon>
        <taxon>Teleostei</taxon>
        <taxon>Clupei</taxon>
        <taxon>Clupeiformes</taxon>
        <taxon>Clupeoidei</taxon>
        <taxon>Clupeidae</taxon>
        <taxon>Clupea</taxon>
    </lineage>
</organism>
<protein>
    <submittedName>
        <fullName evidence="3">Apolipoprotein A-V</fullName>
    </submittedName>
</protein>
<evidence type="ECO:0000256" key="1">
    <source>
        <dbReference type="SAM" id="MobiDB-lite"/>
    </source>
</evidence>
<dbReference type="Proteomes" id="UP000515152">
    <property type="component" value="Chromosome 17"/>
</dbReference>
<dbReference type="GeneID" id="105903771"/>
<dbReference type="Gene3D" id="1.20.120.20">
    <property type="entry name" value="Apolipoprotein"/>
    <property type="match status" value="1"/>
</dbReference>
<dbReference type="KEGG" id="char:105903771"/>
<dbReference type="RefSeq" id="XP_012687020.1">
    <property type="nucleotide sequence ID" value="XM_012831566.3"/>
</dbReference>
<reference evidence="3" key="1">
    <citation type="submission" date="2025-08" db="UniProtKB">
        <authorList>
            <consortium name="RefSeq"/>
        </authorList>
    </citation>
    <scope>IDENTIFICATION</scope>
</reference>
<dbReference type="AlphaFoldDB" id="A0A6P3W3B7"/>
<sequence length="362" mass="39910">MNRDRQGTGGVQIREAFIFRSDGGRTNTLLSAQTEALLKATMFVKLLILALSFLTTAAFPLQQDERDASRSYLPQDANQARDKTDVTKDQDVMWKSHVENADLYSQDSRGPLAGESSLQKPTLVSERLRARLRQQLAELRARLWPQSAATPEAVAGIRELLVPLTEQLQGTLSASVHDLCQQLKQHLQELQPAMPASDHQGAPSYQFLVPLVSRSLEASSGRMTSSILEFRARSTAAAESLQNTEQRELLLEVAARLGQEAASLEQEFRSRVGGLQASLGSLLLSAPPHGDGDMSSSTARFCQHTRALIQQFSQDLEGQFTQLEQRQAGGGSAPAPLRADFLREDFTSRLRSLLQEIMQTLN</sequence>